<comment type="similarity">
    <text evidence="1">Belongs to the UPF0166 family.</text>
</comment>
<dbReference type="RefSeq" id="WP_090152688.1">
    <property type="nucleotide sequence ID" value="NZ_FNAN01000010.1"/>
</dbReference>
<reference evidence="3" key="1">
    <citation type="submission" date="2016-10" db="EMBL/GenBank/DDBJ databases">
        <authorList>
            <person name="Varghese N."/>
            <person name="Submissions S."/>
        </authorList>
    </citation>
    <scope>NUCLEOTIDE SEQUENCE [LARGE SCALE GENOMIC DNA]</scope>
    <source>
        <strain evidence="3">DSM 25329</strain>
    </source>
</reference>
<evidence type="ECO:0000256" key="1">
    <source>
        <dbReference type="ARBA" id="ARBA00010554"/>
    </source>
</evidence>
<proteinExistence type="inferred from homology"/>
<gene>
    <name evidence="2" type="ORF">SAMN04487996_110106</name>
</gene>
<evidence type="ECO:0000313" key="3">
    <source>
        <dbReference type="Proteomes" id="UP000198748"/>
    </source>
</evidence>
<organism evidence="2 3">
    <name type="scientific">Dyadobacter soli</name>
    <dbReference type="NCBI Taxonomy" id="659014"/>
    <lineage>
        <taxon>Bacteria</taxon>
        <taxon>Pseudomonadati</taxon>
        <taxon>Bacteroidota</taxon>
        <taxon>Cytophagia</taxon>
        <taxon>Cytophagales</taxon>
        <taxon>Spirosomataceae</taxon>
        <taxon>Dyadobacter</taxon>
    </lineage>
</organism>
<dbReference type="STRING" id="659014.SAMN04487996_110106"/>
<dbReference type="OrthoDB" id="9795599at2"/>
<dbReference type="AlphaFoldDB" id="A0A1G7KGC6"/>
<dbReference type="Gene3D" id="3.30.70.120">
    <property type="match status" value="1"/>
</dbReference>
<dbReference type="InterPro" id="IPR015867">
    <property type="entry name" value="N-reg_PII/ATP_PRibTrfase_C"/>
</dbReference>
<dbReference type="PANTHER" id="PTHR35983:SF1">
    <property type="entry name" value="UPF0166 PROTEIN TM_0021"/>
    <property type="match status" value="1"/>
</dbReference>
<name>A0A1G7KGC6_9BACT</name>
<dbReference type="InterPro" id="IPR011322">
    <property type="entry name" value="N-reg_PII-like_a/b"/>
</dbReference>
<dbReference type="PANTHER" id="PTHR35983">
    <property type="entry name" value="UPF0166 PROTEIN TM_0021"/>
    <property type="match status" value="1"/>
</dbReference>
<accession>A0A1G7KGC6</accession>
<evidence type="ECO:0000313" key="2">
    <source>
        <dbReference type="EMBL" id="SDF36121.1"/>
    </source>
</evidence>
<dbReference type="Proteomes" id="UP000198748">
    <property type="component" value="Unassembled WGS sequence"/>
</dbReference>
<protein>
    <submittedName>
        <fullName evidence="2">Uncharacterized protein</fullName>
    </submittedName>
</protein>
<dbReference type="Pfam" id="PF02641">
    <property type="entry name" value="DUF190"/>
    <property type="match status" value="1"/>
</dbReference>
<keyword evidence="3" id="KW-1185">Reference proteome</keyword>
<sequence>MLQAQIFISADHWKDEVPLFEYIMQFLVRQKVQGATVYRGRLGFDGKHLSRPNDLFSFDETPMVISFIDEEEKVKSALTLLRREVKSGFIVTNHVDKWI</sequence>
<dbReference type="InterPro" id="IPR003793">
    <property type="entry name" value="UPF0166"/>
</dbReference>
<dbReference type="SUPFAM" id="SSF54913">
    <property type="entry name" value="GlnB-like"/>
    <property type="match status" value="1"/>
</dbReference>
<dbReference type="EMBL" id="FNAN01000010">
    <property type="protein sequence ID" value="SDF36121.1"/>
    <property type="molecule type" value="Genomic_DNA"/>
</dbReference>